<dbReference type="PANTHER" id="PTHR22642">
    <property type="entry name" value="IMIDAZOLONEPROPIONASE"/>
    <property type="match status" value="1"/>
</dbReference>
<dbReference type="InterPro" id="IPR032466">
    <property type="entry name" value="Metal_Hydrolase"/>
</dbReference>
<organism evidence="2 3">
    <name type="scientific">Cytobacillus depressus</name>
    <dbReference type="NCBI Taxonomy" id="1602942"/>
    <lineage>
        <taxon>Bacteria</taxon>
        <taxon>Bacillati</taxon>
        <taxon>Bacillota</taxon>
        <taxon>Bacilli</taxon>
        <taxon>Bacillales</taxon>
        <taxon>Bacillaceae</taxon>
        <taxon>Cytobacillus</taxon>
    </lineage>
</organism>
<dbReference type="InterPro" id="IPR011059">
    <property type="entry name" value="Metal-dep_hydrolase_composite"/>
</dbReference>
<dbReference type="Proteomes" id="UP000481030">
    <property type="component" value="Unassembled WGS sequence"/>
</dbReference>
<dbReference type="Gene3D" id="2.30.40.10">
    <property type="entry name" value="Urease, subunit C, domain 1"/>
    <property type="match status" value="1"/>
</dbReference>
<protein>
    <submittedName>
        <fullName evidence="2">Amidohydrolase</fullName>
    </submittedName>
</protein>
<comment type="caution">
    <text evidence="2">The sequence shown here is derived from an EMBL/GenBank/DDBJ whole genome shotgun (WGS) entry which is preliminary data.</text>
</comment>
<keyword evidence="2" id="KW-0378">Hydrolase</keyword>
<feature type="domain" description="Amidohydrolase 3" evidence="1">
    <location>
        <begin position="50"/>
        <end position="533"/>
    </location>
</feature>
<proteinExistence type="predicted"/>
<evidence type="ECO:0000313" key="3">
    <source>
        <dbReference type="Proteomes" id="UP000481030"/>
    </source>
</evidence>
<keyword evidence="3" id="KW-1185">Reference proteome</keyword>
<dbReference type="RefSeq" id="WP_151536845.1">
    <property type="nucleotide sequence ID" value="NZ_WBOS01000017.1"/>
</dbReference>
<dbReference type="Gene3D" id="3.20.20.140">
    <property type="entry name" value="Metal-dependent hydrolases"/>
    <property type="match status" value="1"/>
</dbReference>
<dbReference type="InterPro" id="IPR033932">
    <property type="entry name" value="YtcJ-like"/>
</dbReference>
<dbReference type="Pfam" id="PF07969">
    <property type="entry name" value="Amidohydro_3"/>
    <property type="match status" value="1"/>
</dbReference>
<dbReference type="OrthoDB" id="9767366at2"/>
<sequence length="553" mass="60897">MKADKIFINGEVITVDQHNSIAEGVAVQGNRILAVGSTEEVLSYRTADTEIINVNGKSLLPGFNDAHLHLTIYGTNLLGVSCIAPHIKSLDDIFIDLRKKCQETPKGKWVRAWGFKESSLKENRFPSKDELDAISTDHPIVIIRTCNHTSIANSKALEIAGITEQSSNPDGGIIERDSNGQLTGKLIENAHMQLFEYAAYAEDEIRKGMKLASDEFIQAGITSVHDAGAYGDGADSLRIMQQAINAGEVKVRVYALIGSLTNSHEFVEKMVSAGPITGLGDDRFRIGPAKLFTDGSSVGPTIATRQPYSHNQDDYGIIYYSQDELNRILGTAHKKGFQITAHAQGDRAIEMILDCIEAALSEHPREDHRHRIEHAGIASPDLQDRMKKLGVVPIPNPAFMYVNGERYLEYYGDRVQYMYPARDYIDKGIVAAFASDAPVIFLDPMLGIHAAVNRKSTDGQGVGENQCISVLEAIRAYTWNGAYASFEENIKGSIEVGKLADFTILSESILHVDQEKLKDVKIELTMVNGEVLYDRNDLCGKKNPKKGARSLVF</sequence>
<name>A0A6L3V1I9_9BACI</name>
<dbReference type="AlphaFoldDB" id="A0A6L3V1I9"/>
<evidence type="ECO:0000313" key="2">
    <source>
        <dbReference type="EMBL" id="KAB2329721.1"/>
    </source>
</evidence>
<dbReference type="PANTHER" id="PTHR22642:SF2">
    <property type="entry name" value="PROTEIN LONG AFTER FAR-RED 3"/>
    <property type="match status" value="1"/>
</dbReference>
<dbReference type="SUPFAM" id="SSF51338">
    <property type="entry name" value="Composite domain of metallo-dependent hydrolases"/>
    <property type="match status" value="1"/>
</dbReference>
<dbReference type="CDD" id="cd01300">
    <property type="entry name" value="YtcJ_like"/>
    <property type="match status" value="1"/>
</dbReference>
<reference evidence="2 3" key="1">
    <citation type="journal article" date="2016" name="Antonie Van Leeuwenhoek">
        <title>Bacillus depressus sp. nov., isolated from soil of a sunflower field.</title>
        <authorList>
            <person name="Wei X."/>
            <person name="Xin D."/>
            <person name="Xin Y."/>
            <person name="Zhang H."/>
            <person name="Wang T."/>
            <person name="Zhang J."/>
        </authorList>
    </citation>
    <scope>NUCLEOTIDE SEQUENCE [LARGE SCALE GENOMIC DNA]</scope>
    <source>
        <strain evidence="2 3">BZ1</strain>
    </source>
</reference>
<accession>A0A6L3V1I9</accession>
<gene>
    <name evidence="2" type="ORF">F7731_21470</name>
</gene>
<dbReference type="Gene3D" id="3.10.310.70">
    <property type="match status" value="1"/>
</dbReference>
<dbReference type="InterPro" id="IPR013108">
    <property type="entry name" value="Amidohydro_3"/>
</dbReference>
<dbReference type="GO" id="GO:0016810">
    <property type="term" value="F:hydrolase activity, acting on carbon-nitrogen (but not peptide) bonds"/>
    <property type="evidence" value="ECO:0007669"/>
    <property type="project" value="InterPro"/>
</dbReference>
<evidence type="ECO:0000259" key="1">
    <source>
        <dbReference type="Pfam" id="PF07969"/>
    </source>
</evidence>
<dbReference type="SUPFAM" id="SSF51556">
    <property type="entry name" value="Metallo-dependent hydrolases"/>
    <property type="match status" value="1"/>
</dbReference>
<dbReference type="EMBL" id="WBOS01000017">
    <property type="protein sequence ID" value="KAB2329721.1"/>
    <property type="molecule type" value="Genomic_DNA"/>
</dbReference>